<dbReference type="AlphaFoldDB" id="A0AAW0T044"/>
<organism evidence="1 2">
    <name type="scientific">Scylla paramamosain</name>
    <name type="common">Mud crab</name>
    <dbReference type="NCBI Taxonomy" id="85552"/>
    <lineage>
        <taxon>Eukaryota</taxon>
        <taxon>Metazoa</taxon>
        <taxon>Ecdysozoa</taxon>
        <taxon>Arthropoda</taxon>
        <taxon>Crustacea</taxon>
        <taxon>Multicrustacea</taxon>
        <taxon>Malacostraca</taxon>
        <taxon>Eumalacostraca</taxon>
        <taxon>Eucarida</taxon>
        <taxon>Decapoda</taxon>
        <taxon>Pleocyemata</taxon>
        <taxon>Brachyura</taxon>
        <taxon>Eubrachyura</taxon>
        <taxon>Portunoidea</taxon>
        <taxon>Portunidae</taxon>
        <taxon>Portuninae</taxon>
        <taxon>Scylla</taxon>
    </lineage>
</organism>
<evidence type="ECO:0000313" key="1">
    <source>
        <dbReference type="EMBL" id="KAK8380340.1"/>
    </source>
</evidence>
<accession>A0AAW0T044</accession>
<comment type="caution">
    <text evidence="1">The sequence shown here is derived from an EMBL/GenBank/DDBJ whole genome shotgun (WGS) entry which is preliminary data.</text>
</comment>
<sequence>MSTFLKVTAGVQNGREWRGCWRHLCRRSLLNASGDVFVQPCVSSTRWHSLQNFILPPGCEKIFLHYVTDRILKLGFRPSLYWRSSLPFKLSTSLPWNYREYCFRT</sequence>
<proteinExistence type="predicted"/>
<name>A0AAW0T044_SCYPA</name>
<dbReference type="EMBL" id="JARAKH010000042">
    <property type="protein sequence ID" value="KAK8380340.1"/>
    <property type="molecule type" value="Genomic_DNA"/>
</dbReference>
<gene>
    <name evidence="1" type="ORF">O3P69_016744</name>
</gene>
<reference evidence="1 2" key="1">
    <citation type="submission" date="2023-03" db="EMBL/GenBank/DDBJ databases">
        <title>High-quality genome of Scylla paramamosain provides insights in environmental adaptation.</title>
        <authorList>
            <person name="Zhang L."/>
        </authorList>
    </citation>
    <scope>NUCLEOTIDE SEQUENCE [LARGE SCALE GENOMIC DNA]</scope>
    <source>
        <strain evidence="1">LZ_2023a</strain>
        <tissue evidence="1">Muscle</tissue>
    </source>
</reference>
<protein>
    <submittedName>
        <fullName evidence="1">Uncharacterized protein</fullName>
    </submittedName>
</protein>
<keyword evidence="2" id="KW-1185">Reference proteome</keyword>
<dbReference type="Proteomes" id="UP001487740">
    <property type="component" value="Unassembled WGS sequence"/>
</dbReference>
<evidence type="ECO:0000313" key="2">
    <source>
        <dbReference type="Proteomes" id="UP001487740"/>
    </source>
</evidence>